<organism evidence="2 3">
    <name type="scientific">Stieleria varia</name>
    <dbReference type="NCBI Taxonomy" id="2528005"/>
    <lineage>
        <taxon>Bacteria</taxon>
        <taxon>Pseudomonadati</taxon>
        <taxon>Planctomycetota</taxon>
        <taxon>Planctomycetia</taxon>
        <taxon>Pirellulales</taxon>
        <taxon>Pirellulaceae</taxon>
        <taxon>Stieleria</taxon>
    </lineage>
</organism>
<dbReference type="Gene3D" id="1.50.10.20">
    <property type="match status" value="2"/>
</dbReference>
<comment type="caution">
    <text evidence="2">The sequence shown here is derived from an EMBL/GenBank/DDBJ whole genome shotgun (WGS) entry which is preliminary data.</text>
</comment>
<feature type="region of interest" description="Disordered" evidence="1">
    <location>
        <begin position="1"/>
        <end position="33"/>
    </location>
</feature>
<accession>A0A5C6AM87</accession>
<dbReference type="InterPro" id="IPR008930">
    <property type="entry name" value="Terpenoid_cyclase/PrenylTrfase"/>
</dbReference>
<keyword evidence="3" id="KW-1185">Reference proteome</keyword>
<gene>
    <name evidence="2" type="ORF">Pla52n_41390</name>
</gene>
<feature type="compositionally biased region" description="Polar residues" evidence="1">
    <location>
        <begin position="1"/>
        <end position="28"/>
    </location>
</feature>
<dbReference type="EMBL" id="SJPN01000005">
    <property type="protein sequence ID" value="TWU00770.1"/>
    <property type="molecule type" value="Genomic_DNA"/>
</dbReference>
<evidence type="ECO:0000313" key="2">
    <source>
        <dbReference type="EMBL" id="TWU00770.1"/>
    </source>
</evidence>
<sequence length="384" mass="41654" precursor="true">MNKQSCNMTNWTTSPSPHTRNGIRQNSLPPKDSRLNPKTSLIVAFSFAVLLLIFSTPSATAQEFVAPQGDVVSRDVREMYDRGLAYLVSTQTDDGTWASSGERGAGTTGLGLLALLASGEDPNFGPYRTPIRKAVQHLIKTQSDSTGYMGPSMYHHGFALLALSEAYGAVDETDLWAGSSDAVNRSIAETLELGVRCALTSQKSNPLGAWRYSPRTRDADTSVSGAVLMGLLAARNAGIEVPDENVDRAIKYFTSMTGGNGIVGYSGGLGGFGESIARSSIACLVYSIAGRKDLKQYEATKSYLINNLSESSSWPEYSRYYQAQALFQADIDAWEKWNRSLVRKLKSAQKEDGSFQGDLGPANSTSMGLLALALNYRFLPIYER</sequence>
<evidence type="ECO:0000256" key="1">
    <source>
        <dbReference type="SAM" id="MobiDB-lite"/>
    </source>
</evidence>
<name>A0A5C6AM87_9BACT</name>
<proteinExistence type="predicted"/>
<evidence type="ECO:0008006" key="4">
    <source>
        <dbReference type="Google" id="ProtNLM"/>
    </source>
</evidence>
<evidence type="ECO:0000313" key="3">
    <source>
        <dbReference type="Proteomes" id="UP000320176"/>
    </source>
</evidence>
<protein>
    <recommendedName>
        <fullName evidence="4">Prenyltransferase and squalene oxidase repeat protein</fullName>
    </recommendedName>
</protein>
<reference evidence="2 3" key="1">
    <citation type="submission" date="2019-02" db="EMBL/GenBank/DDBJ databases">
        <title>Deep-cultivation of Planctomycetes and their phenomic and genomic characterization uncovers novel biology.</title>
        <authorList>
            <person name="Wiegand S."/>
            <person name="Jogler M."/>
            <person name="Boedeker C."/>
            <person name="Pinto D."/>
            <person name="Vollmers J."/>
            <person name="Rivas-Marin E."/>
            <person name="Kohn T."/>
            <person name="Peeters S.H."/>
            <person name="Heuer A."/>
            <person name="Rast P."/>
            <person name="Oberbeckmann S."/>
            <person name="Bunk B."/>
            <person name="Jeske O."/>
            <person name="Meyerdierks A."/>
            <person name="Storesund J.E."/>
            <person name="Kallscheuer N."/>
            <person name="Luecker S."/>
            <person name="Lage O.M."/>
            <person name="Pohl T."/>
            <person name="Merkel B.J."/>
            <person name="Hornburger P."/>
            <person name="Mueller R.-W."/>
            <person name="Bruemmer F."/>
            <person name="Labrenz M."/>
            <person name="Spormann A.M."/>
            <person name="Op Den Camp H."/>
            <person name="Overmann J."/>
            <person name="Amann R."/>
            <person name="Jetten M.S.M."/>
            <person name="Mascher T."/>
            <person name="Medema M.H."/>
            <person name="Devos D.P."/>
            <person name="Kaster A.-K."/>
            <person name="Ovreas L."/>
            <person name="Rohde M."/>
            <person name="Galperin M.Y."/>
            <person name="Jogler C."/>
        </authorList>
    </citation>
    <scope>NUCLEOTIDE SEQUENCE [LARGE SCALE GENOMIC DNA]</scope>
    <source>
        <strain evidence="2 3">Pla52n</strain>
    </source>
</reference>
<dbReference type="SUPFAM" id="SSF48239">
    <property type="entry name" value="Terpenoid cyclases/Protein prenyltransferases"/>
    <property type="match status" value="1"/>
</dbReference>
<dbReference type="CDD" id="cd00688">
    <property type="entry name" value="ISOPREN_C2_like"/>
    <property type="match status" value="1"/>
</dbReference>
<dbReference type="Proteomes" id="UP000320176">
    <property type="component" value="Unassembled WGS sequence"/>
</dbReference>
<dbReference type="AlphaFoldDB" id="A0A5C6AM87"/>